<reference evidence="1" key="1">
    <citation type="submission" date="2018-06" db="EMBL/GenBank/DDBJ databases">
        <authorList>
            <person name="Zhirakovskaya E."/>
        </authorList>
    </citation>
    <scope>NUCLEOTIDE SEQUENCE</scope>
</reference>
<evidence type="ECO:0000313" key="1">
    <source>
        <dbReference type="EMBL" id="VAW98988.1"/>
    </source>
</evidence>
<gene>
    <name evidence="1" type="ORF">MNBD_GAMMA19-1258</name>
</gene>
<proteinExistence type="predicted"/>
<protein>
    <submittedName>
        <fullName evidence="1">Uncharacterized protein</fullName>
    </submittedName>
</protein>
<dbReference type="EMBL" id="UOFV01000160">
    <property type="protein sequence ID" value="VAW98988.1"/>
    <property type="molecule type" value="Genomic_DNA"/>
</dbReference>
<organism evidence="1">
    <name type="scientific">hydrothermal vent metagenome</name>
    <dbReference type="NCBI Taxonomy" id="652676"/>
    <lineage>
        <taxon>unclassified sequences</taxon>
        <taxon>metagenomes</taxon>
        <taxon>ecological metagenomes</taxon>
    </lineage>
</organism>
<sequence length="54" mass="6239">MPIDEVIKKAPLHMLEKQVHFPTKPGDPDHICYYELHKVQLFTEATMKTTTMGV</sequence>
<dbReference type="AlphaFoldDB" id="A0A3B0ZZR0"/>
<accession>A0A3B0ZZR0</accession>
<name>A0A3B0ZZR0_9ZZZZ</name>
<feature type="non-terminal residue" evidence="1">
    <location>
        <position position="54"/>
    </location>
</feature>